<evidence type="ECO:0000256" key="2">
    <source>
        <dbReference type="ARBA" id="ARBA00022737"/>
    </source>
</evidence>
<dbReference type="PANTHER" id="PTHR14493">
    <property type="entry name" value="UNKEMPT FAMILY MEMBER"/>
    <property type="match status" value="1"/>
</dbReference>
<accession>A0AAV3PY43</accession>
<gene>
    <name evidence="9" type="ORF">LIER_14132</name>
</gene>
<dbReference type="InterPro" id="IPR000571">
    <property type="entry name" value="Znf_CCCH"/>
</dbReference>
<comment type="caution">
    <text evidence="9">The sequence shown here is derived from an EMBL/GenBank/DDBJ whole genome shotgun (WGS) entry which is preliminary data.</text>
</comment>
<reference evidence="9 10" key="1">
    <citation type="submission" date="2024-01" db="EMBL/GenBank/DDBJ databases">
        <title>The complete chloroplast genome sequence of Lithospermum erythrorhizon: insights into the phylogenetic relationship among Boraginaceae species and the maternal lineages of purple gromwells.</title>
        <authorList>
            <person name="Okada T."/>
            <person name="Watanabe K."/>
        </authorList>
    </citation>
    <scope>NUCLEOTIDE SEQUENCE [LARGE SCALE GENOMIC DNA]</scope>
</reference>
<dbReference type="Gene3D" id="3.30.1370.210">
    <property type="match status" value="1"/>
</dbReference>
<evidence type="ECO:0000259" key="8">
    <source>
        <dbReference type="PROSITE" id="PS50103"/>
    </source>
</evidence>
<dbReference type="GO" id="GO:0006355">
    <property type="term" value="P:regulation of DNA-templated transcription"/>
    <property type="evidence" value="ECO:0007669"/>
    <property type="project" value="UniProtKB-ARBA"/>
</dbReference>
<keyword evidence="2" id="KW-0677">Repeat</keyword>
<dbReference type="SMART" id="SM00356">
    <property type="entry name" value="ZnF_C3H1"/>
    <property type="match status" value="2"/>
</dbReference>
<protein>
    <recommendedName>
        <fullName evidence="8">C3H1-type domain-containing protein</fullName>
    </recommendedName>
</protein>
<dbReference type="Pfam" id="PF00642">
    <property type="entry name" value="zf-CCCH"/>
    <property type="match status" value="1"/>
</dbReference>
<dbReference type="SUPFAM" id="SSF90229">
    <property type="entry name" value="CCCH zinc finger"/>
    <property type="match status" value="1"/>
</dbReference>
<feature type="zinc finger region" description="C3H1-type" evidence="6">
    <location>
        <begin position="134"/>
        <end position="161"/>
    </location>
</feature>
<keyword evidence="5" id="KW-0238">DNA-binding</keyword>
<keyword evidence="1 6" id="KW-0479">Metal-binding</keyword>
<organism evidence="9 10">
    <name type="scientific">Lithospermum erythrorhizon</name>
    <name type="common">Purple gromwell</name>
    <name type="synonym">Lithospermum officinale var. erythrorhizon</name>
    <dbReference type="NCBI Taxonomy" id="34254"/>
    <lineage>
        <taxon>Eukaryota</taxon>
        <taxon>Viridiplantae</taxon>
        <taxon>Streptophyta</taxon>
        <taxon>Embryophyta</taxon>
        <taxon>Tracheophyta</taxon>
        <taxon>Spermatophyta</taxon>
        <taxon>Magnoliopsida</taxon>
        <taxon>eudicotyledons</taxon>
        <taxon>Gunneridae</taxon>
        <taxon>Pentapetalae</taxon>
        <taxon>asterids</taxon>
        <taxon>lamiids</taxon>
        <taxon>Boraginales</taxon>
        <taxon>Boraginaceae</taxon>
        <taxon>Boraginoideae</taxon>
        <taxon>Lithospermeae</taxon>
        <taxon>Lithospermum</taxon>
    </lineage>
</organism>
<feature type="domain" description="C3H1-type" evidence="8">
    <location>
        <begin position="134"/>
        <end position="161"/>
    </location>
</feature>
<dbReference type="EMBL" id="BAABME010002928">
    <property type="protein sequence ID" value="GAA0156704.1"/>
    <property type="molecule type" value="Genomic_DNA"/>
</dbReference>
<keyword evidence="4 6" id="KW-0862">Zinc</keyword>
<dbReference type="AlphaFoldDB" id="A0AAV3PY43"/>
<evidence type="ECO:0000256" key="1">
    <source>
        <dbReference type="ARBA" id="ARBA00022723"/>
    </source>
</evidence>
<dbReference type="InterPro" id="IPR057444">
    <property type="entry name" value="Znf-CCCH_AtC3H23-like"/>
</dbReference>
<dbReference type="Proteomes" id="UP001454036">
    <property type="component" value="Unassembled WGS sequence"/>
</dbReference>
<dbReference type="InterPro" id="IPR045234">
    <property type="entry name" value="Unkempt-like"/>
</dbReference>
<dbReference type="PROSITE" id="PS50103">
    <property type="entry name" value="ZF_C3H1"/>
    <property type="match status" value="1"/>
</dbReference>
<dbReference type="PANTHER" id="PTHR14493:SF90">
    <property type="entry name" value="ZINC FINGER CCCH DOMAIN-CONTAINING PROTEIN 2"/>
    <property type="match status" value="1"/>
</dbReference>
<evidence type="ECO:0000256" key="4">
    <source>
        <dbReference type="ARBA" id="ARBA00022833"/>
    </source>
</evidence>
<evidence type="ECO:0000256" key="6">
    <source>
        <dbReference type="PROSITE-ProRule" id="PRU00723"/>
    </source>
</evidence>
<dbReference type="GO" id="GO:0003677">
    <property type="term" value="F:DNA binding"/>
    <property type="evidence" value="ECO:0007669"/>
    <property type="project" value="UniProtKB-KW"/>
</dbReference>
<keyword evidence="10" id="KW-1185">Reference proteome</keyword>
<sequence>MENLCSDNQFHHQHQNQKHHPSHQLYLNKKFREVDIPPRKLLSRRGSSSSGSPIDPYEFLIDSPKSEESTMFQKFLPCNNINADDDEDPYSADHFRMYEFKVRKCNRSRSHDWTDCPFAHPGEKARRRDPRRYNYTGTVCPEFRRGNCSRGDSCEFAHGVFECWLHPSRYRTEACKDGKKCKRKVCFFAHTPRQLRLSPIDFQENEFSPTGTHNSSINSIEKHPTSHPHQKQCCVYCHTFLASPTSTLVGVGGQYSPPASPPYSPARISPVSRFSSGLSPFGYKDTLSELINNFEAMNVNDGATIASPISGGANHGNLSWVDVNFNVEDQPQFVLSPSTPGNLYNNPTRNFMEGDDKNNDNALASGPDFEWVNDLLT</sequence>
<keyword evidence="3 6" id="KW-0863">Zinc-finger</keyword>
<evidence type="ECO:0000256" key="7">
    <source>
        <dbReference type="SAM" id="MobiDB-lite"/>
    </source>
</evidence>
<evidence type="ECO:0000256" key="3">
    <source>
        <dbReference type="ARBA" id="ARBA00022771"/>
    </source>
</evidence>
<evidence type="ECO:0000313" key="9">
    <source>
        <dbReference type="EMBL" id="GAA0156704.1"/>
    </source>
</evidence>
<evidence type="ECO:0000313" key="10">
    <source>
        <dbReference type="Proteomes" id="UP001454036"/>
    </source>
</evidence>
<evidence type="ECO:0000256" key="5">
    <source>
        <dbReference type="ARBA" id="ARBA00023125"/>
    </source>
</evidence>
<dbReference type="GO" id="GO:0008270">
    <property type="term" value="F:zinc ion binding"/>
    <property type="evidence" value="ECO:0007669"/>
    <property type="project" value="UniProtKB-KW"/>
</dbReference>
<feature type="region of interest" description="Disordered" evidence="7">
    <location>
        <begin position="1"/>
        <end position="23"/>
    </location>
</feature>
<dbReference type="FunFam" id="3.30.1370.210:FF:000009">
    <property type="entry name" value="Zinc finger CCCH domain-containing protein 66"/>
    <property type="match status" value="1"/>
</dbReference>
<dbReference type="Pfam" id="PF25512">
    <property type="entry name" value="zf-CCCH_AtC3H23"/>
    <property type="match status" value="1"/>
</dbReference>
<name>A0AAV3PY43_LITER</name>
<proteinExistence type="predicted"/>
<feature type="compositionally biased region" description="Basic residues" evidence="7">
    <location>
        <begin position="11"/>
        <end position="22"/>
    </location>
</feature>
<dbReference type="InterPro" id="IPR036855">
    <property type="entry name" value="Znf_CCCH_sf"/>
</dbReference>